<dbReference type="PANTHER" id="PTHR31189">
    <property type="entry name" value="OS03G0336100 PROTEIN-RELATED"/>
    <property type="match status" value="1"/>
</dbReference>
<accession>A0AAN8VKL0</accession>
<dbReference type="EMBL" id="JBAMMX010000011">
    <property type="protein sequence ID" value="KAK6931626.1"/>
    <property type="molecule type" value="Genomic_DNA"/>
</dbReference>
<name>A0AAN8VKL0_9MAGN</name>
<dbReference type="AlphaFoldDB" id="A0AAN8VKL0"/>
<reference evidence="2 3" key="1">
    <citation type="submission" date="2023-12" db="EMBL/GenBank/DDBJ databases">
        <title>A high-quality genome assembly for Dillenia turbinata (Dilleniales).</title>
        <authorList>
            <person name="Chanderbali A."/>
        </authorList>
    </citation>
    <scope>NUCLEOTIDE SEQUENCE [LARGE SCALE GENOMIC DNA]</scope>
    <source>
        <strain evidence="2">LSX21</strain>
        <tissue evidence="2">Leaf</tissue>
    </source>
</reference>
<organism evidence="2 3">
    <name type="scientific">Dillenia turbinata</name>
    <dbReference type="NCBI Taxonomy" id="194707"/>
    <lineage>
        <taxon>Eukaryota</taxon>
        <taxon>Viridiplantae</taxon>
        <taxon>Streptophyta</taxon>
        <taxon>Embryophyta</taxon>
        <taxon>Tracheophyta</taxon>
        <taxon>Spermatophyta</taxon>
        <taxon>Magnoliopsida</taxon>
        <taxon>eudicotyledons</taxon>
        <taxon>Gunneridae</taxon>
        <taxon>Pentapetalae</taxon>
        <taxon>Dilleniales</taxon>
        <taxon>Dilleniaceae</taxon>
        <taxon>Dillenia</taxon>
    </lineage>
</organism>
<sequence length="250" mass="27437">MGISLTPMQGEKVFEGGGCVYLWSPSKFLIHSECNLGGAIIQLCKYGFAFPHFTDCPSFAYILRALDLPKPIIETIKKHQTGLQIIKLREDFQMPKVNNEFRKDLVFNFEEAEPDLEVENGGKMVILNCKRFPSLGELGISGMRTGIEGGAILAPCHFEKGAAEVAYIMKGGGKVQCLGNDGKLILDGRLKAGNLIALPNPELSPFIGKNSVWMALSPEVLQASFSITPQIEQTLAEKQKDKELLIPPTK</sequence>
<dbReference type="InterPro" id="IPR011051">
    <property type="entry name" value="RmlC_Cupin_sf"/>
</dbReference>
<gene>
    <name evidence="2" type="ORF">RJ641_003419</name>
</gene>
<dbReference type="Pfam" id="PF00190">
    <property type="entry name" value="Cupin_1"/>
    <property type="match status" value="1"/>
</dbReference>
<dbReference type="InterPro" id="IPR006045">
    <property type="entry name" value="Cupin_1"/>
</dbReference>
<feature type="domain" description="Cupin type-1" evidence="1">
    <location>
        <begin position="107"/>
        <end position="233"/>
    </location>
</feature>
<dbReference type="Proteomes" id="UP001370490">
    <property type="component" value="Unassembled WGS sequence"/>
</dbReference>
<dbReference type="Gene3D" id="2.60.120.10">
    <property type="entry name" value="Jelly Rolls"/>
    <property type="match status" value="2"/>
</dbReference>
<evidence type="ECO:0000313" key="3">
    <source>
        <dbReference type="Proteomes" id="UP001370490"/>
    </source>
</evidence>
<proteinExistence type="predicted"/>
<evidence type="ECO:0000313" key="2">
    <source>
        <dbReference type="EMBL" id="KAK6931626.1"/>
    </source>
</evidence>
<protein>
    <submittedName>
        <fullName evidence="2">Cupin 1</fullName>
    </submittedName>
</protein>
<dbReference type="SMART" id="SM00835">
    <property type="entry name" value="Cupin_1"/>
    <property type="match status" value="1"/>
</dbReference>
<dbReference type="SUPFAM" id="SSF51182">
    <property type="entry name" value="RmlC-like cupins"/>
    <property type="match status" value="1"/>
</dbReference>
<keyword evidence="3" id="KW-1185">Reference proteome</keyword>
<comment type="caution">
    <text evidence="2">The sequence shown here is derived from an EMBL/GenBank/DDBJ whole genome shotgun (WGS) entry which is preliminary data.</text>
</comment>
<dbReference type="PANTHER" id="PTHR31189:SF45">
    <property type="entry name" value="OS09G0552500 PROTEIN"/>
    <property type="match status" value="1"/>
</dbReference>
<dbReference type="InterPro" id="IPR014710">
    <property type="entry name" value="RmlC-like_jellyroll"/>
</dbReference>
<evidence type="ECO:0000259" key="1">
    <source>
        <dbReference type="SMART" id="SM00835"/>
    </source>
</evidence>
<dbReference type="InterPro" id="IPR050253">
    <property type="entry name" value="Seed_Storage-Functional"/>
</dbReference>